<accession>A0A401NQ65</accession>
<evidence type="ECO:0000313" key="2">
    <source>
        <dbReference type="EMBL" id="GCB63004.1"/>
    </source>
</evidence>
<dbReference type="AlphaFoldDB" id="A0A401NQ65"/>
<sequence>MEVAGGSTGQHLEADPAPVPRDNRDTDPEVEAGATIKEDPKEEFASISLQRSLRKQILNLVHTTKSDPTLD</sequence>
<proteinExistence type="predicted"/>
<dbReference type="EMBL" id="BFAA01000014">
    <property type="protein sequence ID" value="GCB63004.1"/>
    <property type="molecule type" value="Genomic_DNA"/>
</dbReference>
<evidence type="ECO:0000256" key="1">
    <source>
        <dbReference type="SAM" id="MobiDB-lite"/>
    </source>
</evidence>
<reference evidence="2 3" key="1">
    <citation type="journal article" date="2018" name="Nat. Ecol. Evol.">
        <title>Shark genomes provide insights into elasmobranch evolution and the origin of vertebrates.</title>
        <authorList>
            <person name="Hara Y"/>
            <person name="Yamaguchi K"/>
            <person name="Onimaru K"/>
            <person name="Kadota M"/>
            <person name="Koyanagi M"/>
            <person name="Keeley SD"/>
            <person name="Tatsumi K"/>
            <person name="Tanaka K"/>
            <person name="Motone F"/>
            <person name="Kageyama Y"/>
            <person name="Nozu R"/>
            <person name="Adachi N"/>
            <person name="Nishimura O"/>
            <person name="Nakagawa R"/>
            <person name="Tanegashima C"/>
            <person name="Kiyatake I"/>
            <person name="Matsumoto R"/>
            <person name="Murakumo K"/>
            <person name="Nishida K"/>
            <person name="Terakita A"/>
            <person name="Kuratani S"/>
            <person name="Sato K"/>
            <person name="Hyodo S Kuraku.S."/>
        </authorList>
    </citation>
    <scope>NUCLEOTIDE SEQUENCE [LARGE SCALE GENOMIC DNA]</scope>
</reference>
<dbReference type="Proteomes" id="UP000288216">
    <property type="component" value="Unassembled WGS sequence"/>
</dbReference>
<organism evidence="2 3">
    <name type="scientific">Scyliorhinus torazame</name>
    <name type="common">Cloudy catshark</name>
    <name type="synonym">Catulus torazame</name>
    <dbReference type="NCBI Taxonomy" id="75743"/>
    <lineage>
        <taxon>Eukaryota</taxon>
        <taxon>Metazoa</taxon>
        <taxon>Chordata</taxon>
        <taxon>Craniata</taxon>
        <taxon>Vertebrata</taxon>
        <taxon>Chondrichthyes</taxon>
        <taxon>Elasmobranchii</taxon>
        <taxon>Galeomorphii</taxon>
        <taxon>Galeoidea</taxon>
        <taxon>Carcharhiniformes</taxon>
        <taxon>Scyliorhinidae</taxon>
        <taxon>Scyliorhinus</taxon>
    </lineage>
</organism>
<protein>
    <submittedName>
        <fullName evidence="2">Uncharacterized protein</fullName>
    </submittedName>
</protein>
<feature type="region of interest" description="Disordered" evidence="1">
    <location>
        <begin position="1"/>
        <end position="44"/>
    </location>
</feature>
<gene>
    <name evidence="2" type="ORF">scyTo_0000103</name>
</gene>
<keyword evidence="3" id="KW-1185">Reference proteome</keyword>
<evidence type="ECO:0000313" key="3">
    <source>
        <dbReference type="Proteomes" id="UP000288216"/>
    </source>
</evidence>
<comment type="caution">
    <text evidence="2">The sequence shown here is derived from an EMBL/GenBank/DDBJ whole genome shotgun (WGS) entry which is preliminary data.</text>
</comment>
<name>A0A401NQ65_SCYTO</name>